<keyword evidence="3" id="KW-1185">Reference proteome</keyword>
<evidence type="ECO:0000313" key="3">
    <source>
        <dbReference type="Proteomes" id="UP000199236"/>
    </source>
</evidence>
<keyword evidence="1" id="KW-0812">Transmembrane</keyword>
<keyword evidence="1" id="KW-1133">Transmembrane helix</keyword>
<reference evidence="2 3" key="1">
    <citation type="submission" date="2016-10" db="EMBL/GenBank/DDBJ databases">
        <authorList>
            <person name="de Groot N.N."/>
        </authorList>
    </citation>
    <scope>NUCLEOTIDE SEQUENCE [LARGE SCALE GENOMIC DNA]</scope>
    <source>
        <strain evidence="2 3">CGMCC 1.9157</strain>
    </source>
</reference>
<dbReference type="EMBL" id="FOVR01000003">
    <property type="protein sequence ID" value="SFO13513.1"/>
    <property type="molecule type" value="Genomic_DNA"/>
</dbReference>
<keyword evidence="1" id="KW-0472">Membrane</keyword>
<dbReference type="AlphaFoldDB" id="A0A1I5EQ69"/>
<sequence length="53" mass="5925">MAEIIEKVTLTEEQKKRQHKRSVAIAFALGALVLIFYAITIVKMGPGVMNRPL</sequence>
<gene>
    <name evidence="2" type="ORF">SAMN04488056_103290</name>
</gene>
<protein>
    <recommendedName>
        <fullName evidence="4">CoxF protein</fullName>
    </recommendedName>
</protein>
<dbReference type="RefSeq" id="WP_175527992.1">
    <property type="nucleotide sequence ID" value="NZ_FOVR01000003.1"/>
</dbReference>
<organism evidence="2 3">
    <name type="scientific">Cohaesibacter marisflavi</name>
    <dbReference type="NCBI Taxonomy" id="655353"/>
    <lineage>
        <taxon>Bacteria</taxon>
        <taxon>Pseudomonadati</taxon>
        <taxon>Pseudomonadota</taxon>
        <taxon>Alphaproteobacteria</taxon>
        <taxon>Hyphomicrobiales</taxon>
        <taxon>Cohaesibacteraceae</taxon>
    </lineage>
</organism>
<dbReference type="Proteomes" id="UP000199236">
    <property type="component" value="Unassembled WGS sequence"/>
</dbReference>
<name>A0A1I5EQ69_9HYPH</name>
<evidence type="ECO:0000313" key="2">
    <source>
        <dbReference type="EMBL" id="SFO13513.1"/>
    </source>
</evidence>
<evidence type="ECO:0000256" key="1">
    <source>
        <dbReference type="SAM" id="Phobius"/>
    </source>
</evidence>
<accession>A0A1I5EQ69</accession>
<proteinExistence type="predicted"/>
<dbReference type="STRING" id="655353.SAMN04488056_103290"/>
<evidence type="ECO:0008006" key="4">
    <source>
        <dbReference type="Google" id="ProtNLM"/>
    </source>
</evidence>
<feature type="transmembrane region" description="Helical" evidence="1">
    <location>
        <begin position="23"/>
        <end position="42"/>
    </location>
</feature>